<keyword evidence="2" id="KW-1185">Reference proteome</keyword>
<evidence type="ECO:0000313" key="1">
    <source>
        <dbReference type="EMBL" id="CCM79394.1"/>
    </source>
</evidence>
<dbReference type="EMBL" id="CANI01000043">
    <property type="protein sequence ID" value="CCM79394.1"/>
    <property type="molecule type" value="Genomic_DNA"/>
</dbReference>
<reference evidence="1 2" key="1">
    <citation type="journal article" date="2013" name="Genome Announc.">
        <title>Draft Genome Sequence of Rhizobium mesoamericanum STM3625, a Nitrogen-Fixing Symbiont of Mimosa pudica Isolated in French Guiana (South America).</title>
        <authorList>
            <person name="Moulin L."/>
            <person name="Mornico D."/>
            <person name="Melkonian R."/>
            <person name="Klonowska A."/>
        </authorList>
    </citation>
    <scope>NUCLEOTIDE SEQUENCE [LARGE SCALE GENOMIC DNA]</scope>
    <source>
        <strain evidence="1 2">STM3625</strain>
    </source>
</reference>
<organism evidence="1 2">
    <name type="scientific">Rhizobium mesoamericanum STM3625</name>
    <dbReference type="NCBI Taxonomy" id="1211777"/>
    <lineage>
        <taxon>Bacteria</taxon>
        <taxon>Pseudomonadati</taxon>
        <taxon>Pseudomonadota</taxon>
        <taxon>Alphaproteobacteria</taxon>
        <taxon>Hyphomicrobiales</taxon>
        <taxon>Rhizobiaceae</taxon>
        <taxon>Rhizobium/Agrobacterium group</taxon>
        <taxon>Rhizobium</taxon>
    </lineage>
</organism>
<accession>K0Q680</accession>
<dbReference type="STRING" id="1211777.BN77_p10656"/>
<comment type="caution">
    <text evidence="1">The sequence shown here is derived from an EMBL/GenBank/DDBJ whole genome shotgun (WGS) entry which is preliminary data.</text>
</comment>
<dbReference type="AlphaFoldDB" id="K0Q680"/>
<name>K0Q680_9HYPH</name>
<proteinExistence type="predicted"/>
<evidence type="ECO:0000313" key="2">
    <source>
        <dbReference type="Proteomes" id="UP000009319"/>
    </source>
</evidence>
<dbReference type="Proteomes" id="UP000009319">
    <property type="component" value="Unassembled WGS sequence"/>
</dbReference>
<protein>
    <submittedName>
        <fullName evidence="1">Uncharacterized protein</fullName>
    </submittedName>
</protein>
<gene>
    <name evidence="1" type="ORF">BN77_p10656</name>
</gene>
<sequence length="104" mass="11292">MTFESRGAGGRILLVPGNAKPDPEAIPLTCFSSKERLAATPSNRHPYPKVVFIVSRLDLMASAAKDWHAKLNHLKSGQVSLSLHPVCSTIAPFAESGCFELKEF</sequence>
<dbReference type="HOGENOM" id="CLU_2247941_0_0_5"/>